<dbReference type="RefSeq" id="WP_305993498.1">
    <property type="nucleotide sequence ID" value="NZ_JAVAMP010000012.1"/>
</dbReference>
<comment type="caution">
    <text evidence="1">The sequence shown here is derived from an EMBL/GenBank/DDBJ whole genome shotgun (WGS) entry which is preliminary data.</text>
</comment>
<accession>A0ABT9J3J1</accession>
<gene>
    <name evidence="1" type="ORF">Q5Y73_18995</name>
</gene>
<organism evidence="1 2">
    <name type="scientific">Chengkuizengella axinellae</name>
    <dbReference type="NCBI Taxonomy" id="3064388"/>
    <lineage>
        <taxon>Bacteria</taxon>
        <taxon>Bacillati</taxon>
        <taxon>Bacillota</taxon>
        <taxon>Bacilli</taxon>
        <taxon>Bacillales</taxon>
        <taxon>Paenibacillaceae</taxon>
        <taxon>Chengkuizengella</taxon>
    </lineage>
</organism>
<keyword evidence="2" id="KW-1185">Reference proteome</keyword>
<protein>
    <submittedName>
        <fullName evidence="1">Uncharacterized protein</fullName>
    </submittedName>
</protein>
<proteinExistence type="predicted"/>
<reference evidence="1 2" key="1">
    <citation type="submission" date="2023-08" db="EMBL/GenBank/DDBJ databases">
        <authorList>
            <person name="Park J.-S."/>
        </authorList>
    </citation>
    <scope>NUCLEOTIDE SEQUENCE [LARGE SCALE GENOMIC DNA]</scope>
    <source>
        <strain evidence="1 2">2205SS18-9</strain>
    </source>
</reference>
<name>A0ABT9J3J1_9BACL</name>
<evidence type="ECO:0000313" key="2">
    <source>
        <dbReference type="Proteomes" id="UP001231941"/>
    </source>
</evidence>
<sequence length="50" mass="6574">MWIRKMWMRIIWTFKIWHYKLKRMSKEEQDEWIKREMKKLGFKPIEEKTT</sequence>
<dbReference type="Proteomes" id="UP001231941">
    <property type="component" value="Unassembled WGS sequence"/>
</dbReference>
<dbReference type="EMBL" id="JAVAMP010000012">
    <property type="protein sequence ID" value="MDP5276187.1"/>
    <property type="molecule type" value="Genomic_DNA"/>
</dbReference>
<evidence type="ECO:0000313" key="1">
    <source>
        <dbReference type="EMBL" id="MDP5276187.1"/>
    </source>
</evidence>